<keyword evidence="3" id="KW-0680">Restriction system</keyword>
<evidence type="ECO:0000256" key="3">
    <source>
        <dbReference type="ARBA" id="ARBA00022747"/>
    </source>
</evidence>
<dbReference type="Gene3D" id="3.40.50.150">
    <property type="entry name" value="Vaccinia Virus protein VP39"/>
    <property type="match status" value="1"/>
</dbReference>
<evidence type="ECO:0000256" key="1">
    <source>
        <dbReference type="ARBA" id="ARBA00022603"/>
    </source>
</evidence>
<protein>
    <submittedName>
        <fullName evidence="5">DNA cytosine methyltransferase</fullName>
    </submittedName>
</protein>
<gene>
    <name evidence="5" type="ORF">D7V32_16520</name>
</gene>
<organism evidence="5 6">
    <name type="scientific">Acinetobacter tianfuensis</name>
    <dbReference type="NCBI Taxonomy" id="2419603"/>
    <lineage>
        <taxon>Bacteria</taxon>
        <taxon>Pseudomonadati</taxon>
        <taxon>Pseudomonadota</taxon>
        <taxon>Gammaproteobacteria</taxon>
        <taxon>Moraxellales</taxon>
        <taxon>Moraxellaceae</taxon>
        <taxon>Acinetobacter</taxon>
    </lineage>
</organism>
<dbReference type="Proteomes" id="UP000282388">
    <property type="component" value="Unassembled WGS sequence"/>
</dbReference>
<accession>A0A3A8E281</accession>
<keyword evidence="1 5" id="KW-0489">Methyltransferase</keyword>
<dbReference type="OrthoDB" id="9813719at2"/>
<dbReference type="GO" id="GO:0003886">
    <property type="term" value="F:DNA (cytosine-5-)-methyltransferase activity"/>
    <property type="evidence" value="ECO:0007669"/>
    <property type="project" value="UniProtKB-EC"/>
</dbReference>
<keyword evidence="6" id="KW-1185">Reference proteome</keyword>
<reference evidence="5 6" key="1">
    <citation type="submission" date="2018-09" db="EMBL/GenBank/DDBJ databases">
        <title>The draft genome of Acinetobacter spp. strains.</title>
        <authorList>
            <person name="Qin J."/>
            <person name="Feng Y."/>
            <person name="Zong Z."/>
        </authorList>
    </citation>
    <scope>NUCLEOTIDE SEQUENCE [LARGE SCALE GENOMIC DNA]</scope>
    <source>
        <strain evidence="5 6">WCHAc060012</strain>
    </source>
</reference>
<sequence length="57" mass="6520">MQTIKFIDLFAGMGGFRLGFEQAVLEQKKQPVCVFSSEIKPYAIQVYKDNYNNEDVA</sequence>
<comment type="catalytic activity">
    <reaction evidence="4">
        <text>a 2'-deoxycytidine in DNA + S-adenosyl-L-methionine = a 5-methyl-2'-deoxycytidine in DNA + S-adenosyl-L-homocysteine + H(+)</text>
        <dbReference type="Rhea" id="RHEA:13681"/>
        <dbReference type="Rhea" id="RHEA-COMP:11369"/>
        <dbReference type="Rhea" id="RHEA-COMP:11370"/>
        <dbReference type="ChEBI" id="CHEBI:15378"/>
        <dbReference type="ChEBI" id="CHEBI:57856"/>
        <dbReference type="ChEBI" id="CHEBI:59789"/>
        <dbReference type="ChEBI" id="CHEBI:85452"/>
        <dbReference type="ChEBI" id="CHEBI:85454"/>
        <dbReference type="EC" id="2.1.1.37"/>
    </reaction>
</comment>
<dbReference type="GO" id="GO:0009307">
    <property type="term" value="P:DNA restriction-modification system"/>
    <property type="evidence" value="ECO:0007669"/>
    <property type="project" value="UniProtKB-KW"/>
</dbReference>
<dbReference type="RefSeq" id="WP_147394240.1">
    <property type="nucleotide sequence ID" value="NZ_RAXV01000062.1"/>
</dbReference>
<evidence type="ECO:0000256" key="4">
    <source>
        <dbReference type="ARBA" id="ARBA00047422"/>
    </source>
</evidence>
<dbReference type="InterPro" id="IPR001525">
    <property type="entry name" value="C5_MeTfrase"/>
</dbReference>
<evidence type="ECO:0000313" key="6">
    <source>
        <dbReference type="Proteomes" id="UP000282388"/>
    </source>
</evidence>
<feature type="non-terminal residue" evidence="5">
    <location>
        <position position="57"/>
    </location>
</feature>
<name>A0A3A8E281_9GAMM</name>
<proteinExistence type="predicted"/>
<comment type="caution">
    <text evidence="5">The sequence shown here is derived from an EMBL/GenBank/DDBJ whole genome shotgun (WGS) entry which is preliminary data.</text>
</comment>
<dbReference type="GO" id="GO:0032259">
    <property type="term" value="P:methylation"/>
    <property type="evidence" value="ECO:0007669"/>
    <property type="project" value="UniProtKB-KW"/>
</dbReference>
<evidence type="ECO:0000313" key="5">
    <source>
        <dbReference type="EMBL" id="RKG29107.1"/>
    </source>
</evidence>
<evidence type="ECO:0000256" key="2">
    <source>
        <dbReference type="ARBA" id="ARBA00022679"/>
    </source>
</evidence>
<keyword evidence="2 5" id="KW-0808">Transferase</keyword>
<dbReference type="SUPFAM" id="SSF53335">
    <property type="entry name" value="S-adenosyl-L-methionine-dependent methyltransferases"/>
    <property type="match status" value="1"/>
</dbReference>
<dbReference type="AlphaFoldDB" id="A0A3A8E281"/>
<dbReference type="Pfam" id="PF00145">
    <property type="entry name" value="DNA_methylase"/>
    <property type="match status" value="1"/>
</dbReference>
<dbReference type="InterPro" id="IPR029063">
    <property type="entry name" value="SAM-dependent_MTases_sf"/>
</dbReference>
<dbReference type="EMBL" id="RAXV01000062">
    <property type="protein sequence ID" value="RKG29107.1"/>
    <property type="molecule type" value="Genomic_DNA"/>
</dbReference>